<evidence type="ECO:0000259" key="8">
    <source>
        <dbReference type="PROSITE" id="PS50111"/>
    </source>
</evidence>
<dbReference type="Pfam" id="PF00672">
    <property type="entry name" value="HAMP"/>
    <property type="match status" value="1"/>
</dbReference>
<evidence type="ECO:0008006" key="12">
    <source>
        <dbReference type="Google" id="ProtNLM"/>
    </source>
</evidence>
<gene>
    <name evidence="10" type="ORF">J34TS1_48270</name>
</gene>
<dbReference type="RefSeq" id="WP_212980378.1">
    <property type="nucleotide sequence ID" value="NZ_AP025343.1"/>
</dbReference>
<proteinExistence type="inferred from homology"/>
<dbReference type="CDD" id="cd11386">
    <property type="entry name" value="MCP_signal"/>
    <property type="match status" value="1"/>
</dbReference>
<evidence type="ECO:0000256" key="2">
    <source>
        <dbReference type="ARBA" id="ARBA00022475"/>
    </source>
</evidence>
<dbReference type="Gene3D" id="1.10.8.500">
    <property type="entry name" value="HAMP domain in histidine kinase"/>
    <property type="match status" value="1"/>
</dbReference>
<dbReference type="SMART" id="SM00304">
    <property type="entry name" value="HAMP"/>
    <property type="match status" value="1"/>
</dbReference>
<accession>A0A919YKQ6</accession>
<evidence type="ECO:0000313" key="10">
    <source>
        <dbReference type="EMBL" id="GIO50062.1"/>
    </source>
</evidence>
<dbReference type="PANTHER" id="PTHR32089:SF112">
    <property type="entry name" value="LYSOZYME-LIKE PROTEIN-RELATED"/>
    <property type="match status" value="1"/>
</dbReference>
<name>A0A919YKQ6_9BACL</name>
<dbReference type="EMBL" id="BORT01000027">
    <property type="protein sequence ID" value="GIO50062.1"/>
    <property type="molecule type" value="Genomic_DNA"/>
</dbReference>
<dbReference type="PROSITE" id="PS50111">
    <property type="entry name" value="CHEMOTAXIS_TRANSDUC_2"/>
    <property type="match status" value="1"/>
</dbReference>
<protein>
    <recommendedName>
        <fullName evidence="12">Methyl-accepting chemotaxis protein</fullName>
    </recommendedName>
</protein>
<dbReference type="Pfam" id="PF00015">
    <property type="entry name" value="MCPsignal"/>
    <property type="match status" value="1"/>
</dbReference>
<dbReference type="GO" id="GO:0005886">
    <property type="term" value="C:plasma membrane"/>
    <property type="evidence" value="ECO:0007669"/>
    <property type="project" value="UniProtKB-SubCell"/>
</dbReference>
<feature type="domain" description="Methyl-accepting transducer" evidence="8">
    <location>
        <begin position="289"/>
        <end position="525"/>
    </location>
</feature>
<evidence type="ECO:0000256" key="7">
    <source>
        <dbReference type="SAM" id="Phobius"/>
    </source>
</evidence>
<reference evidence="10 11" key="1">
    <citation type="submission" date="2021-03" db="EMBL/GenBank/DDBJ databases">
        <title>Antimicrobial resistance genes in bacteria isolated from Japanese honey, and their potential for conferring macrolide and lincosamide resistance in the American foulbrood pathogen Paenibacillus larvae.</title>
        <authorList>
            <person name="Okamoto M."/>
            <person name="Kumagai M."/>
            <person name="Kanamori H."/>
            <person name="Takamatsu D."/>
        </authorList>
    </citation>
    <scope>NUCLEOTIDE SEQUENCE [LARGE SCALE GENOMIC DNA]</scope>
    <source>
        <strain evidence="10 11">J34TS1</strain>
    </source>
</reference>
<dbReference type="PROSITE" id="PS50885">
    <property type="entry name" value="HAMP"/>
    <property type="match status" value="1"/>
</dbReference>
<dbReference type="Gene3D" id="1.10.287.950">
    <property type="entry name" value="Methyl-accepting chemotaxis protein"/>
    <property type="match status" value="1"/>
</dbReference>
<dbReference type="InterPro" id="IPR003660">
    <property type="entry name" value="HAMP_dom"/>
</dbReference>
<keyword evidence="3 7" id="KW-0472">Membrane</keyword>
<comment type="caution">
    <text evidence="10">The sequence shown here is derived from an EMBL/GenBank/DDBJ whole genome shotgun (WGS) entry which is preliminary data.</text>
</comment>
<keyword evidence="11" id="KW-1185">Reference proteome</keyword>
<dbReference type="CDD" id="cd06225">
    <property type="entry name" value="HAMP"/>
    <property type="match status" value="1"/>
</dbReference>
<feature type="domain" description="HAMP" evidence="9">
    <location>
        <begin position="217"/>
        <end position="270"/>
    </location>
</feature>
<dbReference type="PANTHER" id="PTHR32089">
    <property type="entry name" value="METHYL-ACCEPTING CHEMOTAXIS PROTEIN MCPB"/>
    <property type="match status" value="1"/>
</dbReference>
<evidence type="ECO:0000256" key="3">
    <source>
        <dbReference type="ARBA" id="ARBA00023136"/>
    </source>
</evidence>
<evidence type="ECO:0000256" key="1">
    <source>
        <dbReference type="ARBA" id="ARBA00004236"/>
    </source>
</evidence>
<dbReference type="Proteomes" id="UP000682811">
    <property type="component" value="Unassembled WGS sequence"/>
</dbReference>
<evidence type="ECO:0000256" key="5">
    <source>
        <dbReference type="ARBA" id="ARBA00029447"/>
    </source>
</evidence>
<keyword evidence="4 6" id="KW-0807">Transducer</keyword>
<dbReference type="Gene3D" id="3.30.450.20">
    <property type="entry name" value="PAS domain"/>
    <property type="match status" value="1"/>
</dbReference>
<evidence type="ECO:0000259" key="9">
    <source>
        <dbReference type="PROSITE" id="PS50885"/>
    </source>
</evidence>
<evidence type="ECO:0000313" key="11">
    <source>
        <dbReference type="Proteomes" id="UP000682811"/>
    </source>
</evidence>
<dbReference type="GO" id="GO:0007165">
    <property type="term" value="P:signal transduction"/>
    <property type="evidence" value="ECO:0007669"/>
    <property type="project" value="UniProtKB-KW"/>
</dbReference>
<dbReference type="AlphaFoldDB" id="A0A919YKQ6"/>
<organism evidence="10 11">
    <name type="scientific">Paenibacillus azoreducens</name>
    <dbReference type="NCBI Taxonomy" id="116718"/>
    <lineage>
        <taxon>Bacteria</taxon>
        <taxon>Bacillati</taxon>
        <taxon>Bacillota</taxon>
        <taxon>Bacilli</taxon>
        <taxon>Bacillales</taxon>
        <taxon>Paenibacillaceae</taxon>
        <taxon>Paenibacillus</taxon>
    </lineage>
</organism>
<feature type="transmembrane region" description="Helical" evidence="7">
    <location>
        <begin position="198"/>
        <end position="216"/>
    </location>
</feature>
<keyword evidence="7" id="KW-1133">Transmembrane helix</keyword>
<sequence>MKFRNLSLKFKFIALLIPVVIIIFTAILLLNINTLKSGLSRDLNHELEGVGNLTAMQLDPSQVTSLIDHKGTDNPDFTKLQSQLDFIKKVQGTMSSGYIWEMKDGQAYPVVFTSNLNGQAKDFGKPFIDLSPVNIKAAQEAYKTGKRYITDVYDDSLGSWKTIMQPIRSEGKIIAVLGIDYSAEYINNAVNTSMTTEIIITLIGIAVTALITYSVVHRLLVPLRRVVTLANSIADGDLTAQEMNTDINDEVGQLYNAISKMNTQLRMLIQNIQNQASSMMEHIEQFQTGAWETANFSRSVRKDVSEVAGQTATTSKISEETVVVLEETAQGIQRIAESTSLASEESNQMAEHADSGYEVLQHIITQMETINASVGQITNAFHTLHQQITEIGTFSDLITEVSQQTNLLSLNASIEAARAGEHGAGFAVVANEIRKLAESTGKSAAGIMDLVARIKESTGNTIAAAEHGQLEATRGLSLASEAGQAFNRIQQSTSNVAMQMQEISAALQQISASSEEATASVTELKYSASNIALTSGQVNEAAGNLLDLIEEMTRATESLGNVSSQLQESVMKFKV</sequence>
<dbReference type="SMART" id="SM00283">
    <property type="entry name" value="MA"/>
    <property type="match status" value="1"/>
</dbReference>
<dbReference type="SUPFAM" id="SSF58104">
    <property type="entry name" value="Methyl-accepting chemotaxis protein (MCP) signaling domain"/>
    <property type="match status" value="1"/>
</dbReference>
<evidence type="ECO:0000256" key="6">
    <source>
        <dbReference type="PROSITE-ProRule" id="PRU00284"/>
    </source>
</evidence>
<keyword evidence="2" id="KW-1003">Cell membrane</keyword>
<comment type="similarity">
    <text evidence="5">Belongs to the methyl-accepting chemotaxis (MCP) protein family.</text>
</comment>
<feature type="transmembrane region" description="Helical" evidence="7">
    <location>
        <begin position="12"/>
        <end position="32"/>
    </location>
</feature>
<comment type="subcellular location">
    <subcellularLocation>
        <location evidence="1">Cell membrane</location>
    </subcellularLocation>
</comment>
<dbReference type="InterPro" id="IPR004089">
    <property type="entry name" value="MCPsignal_dom"/>
</dbReference>
<evidence type="ECO:0000256" key="4">
    <source>
        <dbReference type="ARBA" id="ARBA00023224"/>
    </source>
</evidence>
<keyword evidence="7" id="KW-0812">Transmembrane</keyword>